<feature type="region of interest" description="Disordered" evidence="1">
    <location>
        <begin position="1"/>
        <end position="20"/>
    </location>
</feature>
<gene>
    <name evidence="2" type="ORF">HYC85_030051</name>
</gene>
<evidence type="ECO:0000313" key="2">
    <source>
        <dbReference type="EMBL" id="KAF5933880.1"/>
    </source>
</evidence>
<evidence type="ECO:0000313" key="3">
    <source>
        <dbReference type="Proteomes" id="UP000593564"/>
    </source>
</evidence>
<reference evidence="3" key="1">
    <citation type="journal article" date="2020" name="Nat. Commun.">
        <title>Genome assembly of wild tea tree DASZ reveals pedigree and selection history of tea varieties.</title>
        <authorList>
            <person name="Zhang W."/>
            <person name="Zhang Y."/>
            <person name="Qiu H."/>
            <person name="Guo Y."/>
            <person name="Wan H."/>
            <person name="Zhang X."/>
            <person name="Scossa F."/>
            <person name="Alseekh S."/>
            <person name="Zhang Q."/>
            <person name="Wang P."/>
            <person name="Xu L."/>
            <person name="Schmidt M.H."/>
            <person name="Jia X."/>
            <person name="Li D."/>
            <person name="Zhu A."/>
            <person name="Guo F."/>
            <person name="Chen W."/>
            <person name="Ni D."/>
            <person name="Usadel B."/>
            <person name="Fernie A.R."/>
            <person name="Wen W."/>
        </authorList>
    </citation>
    <scope>NUCLEOTIDE SEQUENCE [LARGE SCALE GENOMIC DNA]</scope>
    <source>
        <strain evidence="3">cv. G240</strain>
    </source>
</reference>
<comment type="caution">
    <text evidence="2">The sequence shown here is derived from an EMBL/GenBank/DDBJ whole genome shotgun (WGS) entry which is preliminary data.</text>
</comment>
<protein>
    <submittedName>
        <fullName evidence="2">Uncharacterized protein</fullName>
    </submittedName>
</protein>
<reference evidence="2 3" key="2">
    <citation type="submission" date="2020-07" db="EMBL/GenBank/DDBJ databases">
        <title>Genome assembly of wild tea tree DASZ reveals pedigree and selection history of tea varieties.</title>
        <authorList>
            <person name="Zhang W."/>
        </authorList>
    </citation>
    <scope>NUCLEOTIDE SEQUENCE [LARGE SCALE GENOMIC DNA]</scope>
    <source>
        <strain evidence="3">cv. G240</strain>
        <tissue evidence="2">Leaf</tissue>
    </source>
</reference>
<accession>A0A7J7FZK5</accession>
<proteinExistence type="predicted"/>
<feature type="compositionally biased region" description="Polar residues" evidence="1">
    <location>
        <begin position="11"/>
        <end position="20"/>
    </location>
</feature>
<evidence type="ECO:0000256" key="1">
    <source>
        <dbReference type="SAM" id="MobiDB-lite"/>
    </source>
</evidence>
<sequence length="77" mass="8323">MPESIKLEIPGSQTDNKGSVHSKSQVFAELDPEPPGHVSRIALQGQLRYVSLAVVWPFECSRVAVGSAPTWPNIGPK</sequence>
<name>A0A7J7FZK5_CAMSI</name>
<dbReference type="EMBL" id="JACBKZ010000014">
    <property type="protein sequence ID" value="KAF5933880.1"/>
    <property type="molecule type" value="Genomic_DNA"/>
</dbReference>
<keyword evidence="3" id="KW-1185">Reference proteome</keyword>
<dbReference type="Proteomes" id="UP000593564">
    <property type="component" value="Unassembled WGS sequence"/>
</dbReference>
<organism evidence="2 3">
    <name type="scientific">Camellia sinensis</name>
    <name type="common">Tea plant</name>
    <name type="synonym">Thea sinensis</name>
    <dbReference type="NCBI Taxonomy" id="4442"/>
    <lineage>
        <taxon>Eukaryota</taxon>
        <taxon>Viridiplantae</taxon>
        <taxon>Streptophyta</taxon>
        <taxon>Embryophyta</taxon>
        <taxon>Tracheophyta</taxon>
        <taxon>Spermatophyta</taxon>
        <taxon>Magnoliopsida</taxon>
        <taxon>eudicotyledons</taxon>
        <taxon>Gunneridae</taxon>
        <taxon>Pentapetalae</taxon>
        <taxon>asterids</taxon>
        <taxon>Ericales</taxon>
        <taxon>Theaceae</taxon>
        <taxon>Camellia</taxon>
    </lineage>
</organism>
<dbReference type="AlphaFoldDB" id="A0A7J7FZK5"/>